<keyword evidence="1" id="KW-0812">Transmembrane</keyword>
<evidence type="ECO:0000313" key="2">
    <source>
        <dbReference type="EMBL" id="RMS54109.1"/>
    </source>
</evidence>
<dbReference type="EMBL" id="RBSP01000096">
    <property type="protein sequence ID" value="RMS54109.1"/>
    <property type="molecule type" value="Genomic_DNA"/>
</dbReference>
<dbReference type="AlphaFoldDB" id="A0A658KGU3"/>
<proteinExistence type="predicted"/>
<feature type="non-terminal residue" evidence="2">
    <location>
        <position position="64"/>
    </location>
</feature>
<comment type="caution">
    <text evidence="2">The sequence shown here is derived from an EMBL/GenBank/DDBJ whole genome shotgun (WGS) entry which is preliminary data.</text>
</comment>
<keyword evidence="1" id="KW-1133">Transmembrane helix</keyword>
<sequence length="64" mass="7344">MPERFFLASILVHQVRSVALALPMLTARFSVSLNDSGWCLFCLFLFLLFAVFGDDRQNVRIPRP</sequence>
<keyword evidence="1" id="KW-0472">Membrane</keyword>
<protein>
    <submittedName>
        <fullName evidence="2">Uncharacterized protein</fullName>
    </submittedName>
</protein>
<name>A0A658KGU3_PSEA0</name>
<reference evidence="2 3" key="1">
    <citation type="submission" date="2018-08" db="EMBL/GenBank/DDBJ databases">
        <title>Recombination of ecologically and evolutionarily significant loci maintains genetic cohesion in the Pseudomonas syringae species complex.</title>
        <authorList>
            <person name="Dillon M."/>
            <person name="Thakur S."/>
            <person name="Almeida R.N.D."/>
            <person name="Weir B.S."/>
            <person name="Guttman D.S."/>
        </authorList>
    </citation>
    <scope>NUCLEOTIDE SEQUENCE [LARGE SCALE GENOMIC DNA]</scope>
    <source>
        <strain evidence="2 3">ICMP 7847</strain>
    </source>
</reference>
<gene>
    <name evidence="2" type="ORF">ALP66_03599</name>
</gene>
<accession>A0A658KGU3</accession>
<feature type="transmembrane region" description="Helical" evidence="1">
    <location>
        <begin position="33"/>
        <end position="53"/>
    </location>
</feature>
<dbReference type="Proteomes" id="UP000270873">
    <property type="component" value="Unassembled WGS sequence"/>
</dbReference>
<evidence type="ECO:0000313" key="3">
    <source>
        <dbReference type="Proteomes" id="UP000270873"/>
    </source>
</evidence>
<organism evidence="2 3">
    <name type="scientific">Pseudomonas amygdali pv. photiniae</name>
    <dbReference type="NCBI Taxonomy" id="251724"/>
    <lineage>
        <taxon>Bacteria</taxon>
        <taxon>Pseudomonadati</taxon>
        <taxon>Pseudomonadota</taxon>
        <taxon>Gammaproteobacteria</taxon>
        <taxon>Pseudomonadales</taxon>
        <taxon>Pseudomonadaceae</taxon>
        <taxon>Pseudomonas</taxon>
        <taxon>Pseudomonas amygdali</taxon>
    </lineage>
</organism>
<evidence type="ECO:0000256" key="1">
    <source>
        <dbReference type="SAM" id="Phobius"/>
    </source>
</evidence>